<dbReference type="InterPro" id="IPR036873">
    <property type="entry name" value="Rhodanese-like_dom_sf"/>
</dbReference>
<evidence type="ECO:0000259" key="1">
    <source>
        <dbReference type="PROSITE" id="PS50206"/>
    </source>
</evidence>
<accession>A0ABM7PAB4</accession>
<keyword evidence="3" id="KW-1185">Reference proteome</keyword>
<sequence length="306" mass="34082">MRQAPIEQVSLEDVQTFIGERKGIVIDTLVQEHYEARHIPEAVNACVYEIIFVSSVAEVAPDKEKPVLLYGAGPQSLDSITAAEKLQREGYTDVSVFFGGLEEWREAGLPLEGQATGEVALPHPHLVLSDRRYTLLPEESTCIWVGRSSTVRHHGTIGFADGYLDAQGDLSARFTLDMTSIQSINLEGDALKPVLEMHLMSDDFFFTAMFPTATFETTAIKVVKDGEASRPNGMMQGLLSLRGMSQDIAFPVHIRNLEDDRIVVIGDLDFDRTQWGVIYGSSRFFAHLGYHSVYDFVSVDYRLVFA</sequence>
<dbReference type="Proteomes" id="UP001053296">
    <property type="component" value="Chromosome"/>
</dbReference>
<dbReference type="SMART" id="SM00450">
    <property type="entry name" value="RHOD"/>
    <property type="match status" value="1"/>
</dbReference>
<dbReference type="Pfam" id="PF00581">
    <property type="entry name" value="Rhodanese"/>
    <property type="match status" value="1"/>
</dbReference>
<dbReference type="SUPFAM" id="SSF101874">
    <property type="entry name" value="YceI-like"/>
    <property type="match status" value="1"/>
</dbReference>
<dbReference type="Pfam" id="PF04264">
    <property type="entry name" value="YceI"/>
    <property type="match status" value="1"/>
</dbReference>
<reference evidence="2" key="1">
    <citation type="journal article" date="2022" name="Arch. Microbiol.">
        <title>Pseudodesulfovibrio sediminis sp. nov., a mesophilic and neutrophilic sulfate-reducing bacterium isolated from sediment of a brackish lake.</title>
        <authorList>
            <person name="Takahashi A."/>
            <person name="Kojima H."/>
            <person name="Watanabe M."/>
            <person name="Fukui M."/>
        </authorList>
    </citation>
    <scope>NUCLEOTIDE SEQUENCE</scope>
    <source>
        <strain evidence="2">SF6</strain>
    </source>
</reference>
<evidence type="ECO:0000313" key="3">
    <source>
        <dbReference type="Proteomes" id="UP001053296"/>
    </source>
</evidence>
<dbReference type="PROSITE" id="PS50206">
    <property type="entry name" value="RHODANESE_3"/>
    <property type="match status" value="1"/>
</dbReference>
<dbReference type="EMBL" id="AP024485">
    <property type="protein sequence ID" value="BCS90021.1"/>
    <property type="molecule type" value="Genomic_DNA"/>
</dbReference>
<evidence type="ECO:0000313" key="2">
    <source>
        <dbReference type="EMBL" id="BCS90021.1"/>
    </source>
</evidence>
<dbReference type="PANTHER" id="PTHR34406">
    <property type="entry name" value="PROTEIN YCEI"/>
    <property type="match status" value="1"/>
</dbReference>
<dbReference type="RefSeq" id="WP_229591964.1">
    <property type="nucleotide sequence ID" value="NZ_AP024485.1"/>
</dbReference>
<dbReference type="InterPro" id="IPR007372">
    <property type="entry name" value="Lipid/polyisoprenoid-bd_YceI"/>
</dbReference>
<dbReference type="PANTHER" id="PTHR34406:SF1">
    <property type="entry name" value="PROTEIN YCEI"/>
    <property type="match status" value="1"/>
</dbReference>
<proteinExistence type="predicted"/>
<gene>
    <name evidence="2" type="ORF">PSDVSF_32630</name>
</gene>
<name>A0ABM7PAB4_9BACT</name>
<dbReference type="InterPro" id="IPR036761">
    <property type="entry name" value="TTHA0802/YceI-like_sf"/>
</dbReference>
<dbReference type="Gene3D" id="2.40.128.110">
    <property type="entry name" value="Lipid/polyisoprenoid-binding, YceI-like"/>
    <property type="match status" value="1"/>
</dbReference>
<feature type="domain" description="Rhodanese" evidence="1">
    <location>
        <begin position="19"/>
        <end position="113"/>
    </location>
</feature>
<dbReference type="SUPFAM" id="SSF52821">
    <property type="entry name" value="Rhodanese/Cell cycle control phosphatase"/>
    <property type="match status" value="1"/>
</dbReference>
<protein>
    <submittedName>
        <fullName evidence="2">Sulfurtransferase</fullName>
    </submittedName>
</protein>
<organism evidence="2 3">
    <name type="scientific">Pseudodesulfovibrio sediminis</name>
    <dbReference type="NCBI Taxonomy" id="2810563"/>
    <lineage>
        <taxon>Bacteria</taxon>
        <taxon>Pseudomonadati</taxon>
        <taxon>Thermodesulfobacteriota</taxon>
        <taxon>Desulfovibrionia</taxon>
        <taxon>Desulfovibrionales</taxon>
        <taxon>Desulfovibrionaceae</taxon>
    </lineage>
</organism>
<dbReference type="InterPro" id="IPR001763">
    <property type="entry name" value="Rhodanese-like_dom"/>
</dbReference>
<dbReference type="Gene3D" id="3.40.250.10">
    <property type="entry name" value="Rhodanese-like domain"/>
    <property type="match status" value="1"/>
</dbReference>
<dbReference type="CDD" id="cd00158">
    <property type="entry name" value="RHOD"/>
    <property type="match status" value="1"/>
</dbReference>
<dbReference type="SMART" id="SM00867">
    <property type="entry name" value="YceI"/>
    <property type="match status" value="1"/>
</dbReference>